<keyword evidence="2" id="KW-1185">Reference proteome</keyword>
<reference evidence="1" key="1">
    <citation type="submission" date="2019-03" db="EMBL/GenBank/DDBJ databases">
        <title>Afifella sp. nov., isolated from activated sludge.</title>
        <authorList>
            <person name="Li Q."/>
            <person name="Liu Y."/>
        </authorList>
    </citation>
    <scope>NUCLEOTIDE SEQUENCE</scope>
    <source>
        <strain evidence="1">L72</strain>
    </source>
</reference>
<dbReference type="Pfam" id="PF13430">
    <property type="entry name" value="DUF4112"/>
    <property type="match status" value="1"/>
</dbReference>
<gene>
    <name evidence="1" type="ORF">E4O86_01435</name>
</gene>
<dbReference type="Proteomes" id="UP000773614">
    <property type="component" value="Unassembled WGS sequence"/>
</dbReference>
<dbReference type="PANTHER" id="PTHR35519">
    <property type="entry name" value="MEMBRANE PROTEINS"/>
    <property type="match status" value="1"/>
</dbReference>
<dbReference type="InterPro" id="IPR025187">
    <property type="entry name" value="DUF4112"/>
</dbReference>
<protein>
    <submittedName>
        <fullName evidence="1">DUF4112 domain-containing protein</fullName>
    </submittedName>
</protein>
<evidence type="ECO:0000313" key="1">
    <source>
        <dbReference type="EMBL" id="MYZ46386.1"/>
    </source>
</evidence>
<dbReference type="OrthoDB" id="513552at2"/>
<proteinExistence type="predicted"/>
<organism evidence="1 2">
    <name type="scientific">Propylenella binzhouense</name>
    <dbReference type="NCBI Taxonomy" id="2555902"/>
    <lineage>
        <taxon>Bacteria</taxon>
        <taxon>Pseudomonadati</taxon>
        <taxon>Pseudomonadota</taxon>
        <taxon>Alphaproteobacteria</taxon>
        <taxon>Hyphomicrobiales</taxon>
        <taxon>Propylenellaceae</taxon>
        <taxon>Propylenella</taxon>
    </lineage>
</organism>
<evidence type="ECO:0000313" key="2">
    <source>
        <dbReference type="Proteomes" id="UP000773614"/>
    </source>
</evidence>
<accession>A0A964WS15</accession>
<comment type="caution">
    <text evidence="1">The sequence shown here is derived from an EMBL/GenBank/DDBJ whole genome shotgun (WGS) entry which is preliminary data.</text>
</comment>
<sequence>MTAIDASSPSRSGPATGFAGRYVADDETTRRMRRLDNLERWLDRQFYVPGIRMPVGVDGIVGLLPVVGDTATAALSAYIVWEAHKAGADGSVKARMLGNIALDYLIGLVPVIGWVGDFFHKANTKNVRLLKRHLAERGRLAGPAEL</sequence>
<dbReference type="AlphaFoldDB" id="A0A964WS15"/>
<dbReference type="RefSeq" id="WP_161138721.1">
    <property type="nucleotide sequence ID" value="NZ_SPKJ01000002.1"/>
</dbReference>
<dbReference type="PANTHER" id="PTHR35519:SF2">
    <property type="entry name" value="PH DOMAIN PROTEIN"/>
    <property type="match status" value="1"/>
</dbReference>
<dbReference type="EMBL" id="SPKJ01000002">
    <property type="protein sequence ID" value="MYZ46386.1"/>
    <property type="molecule type" value="Genomic_DNA"/>
</dbReference>
<name>A0A964WS15_9HYPH</name>